<dbReference type="EMBL" id="CAWUPB010000246">
    <property type="protein sequence ID" value="CAK7324225.1"/>
    <property type="molecule type" value="Genomic_DNA"/>
</dbReference>
<name>A0AAV1QTV5_9ROSI</name>
<gene>
    <name evidence="1" type="ORF">DCAF_LOCUS1863</name>
</gene>
<dbReference type="Proteomes" id="UP001314170">
    <property type="component" value="Unassembled WGS sequence"/>
</dbReference>
<reference evidence="1 2" key="1">
    <citation type="submission" date="2024-01" db="EMBL/GenBank/DDBJ databases">
        <authorList>
            <person name="Waweru B."/>
        </authorList>
    </citation>
    <scope>NUCLEOTIDE SEQUENCE [LARGE SCALE GENOMIC DNA]</scope>
</reference>
<accession>A0AAV1QTV5</accession>
<evidence type="ECO:0000313" key="2">
    <source>
        <dbReference type="Proteomes" id="UP001314170"/>
    </source>
</evidence>
<proteinExistence type="predicted"/>
<comment type="caution">
    <text evidence="1">The sequence shown here is derived from an EMBL/GenBank/DDBJ whole genome shotgun (WGS) entry which is preliminary data.</text>
</comment>
<evidence type="ECO:0000313" key="1">
    <source>
        <dbReference type="EMBL" id="CAK7324225.1"/>
    </source>
</evidence>
<organism evidence="1 2">
    <name type="scientific">Dovyalis caffra</name>
    <dbReference type="NCBI Taxonomy" id="77055"/>
    <lineage>
        <taxon>Eukaryota</taxon>
        <taxon>Viridiplantae</taxon>
        <taxon>Streptophyta</taxon>
        <taxon>Embryophyta</taxon>
        <taxon>Tracheophyta</taxon>
        <taxon>Spermatophyta</taxon>
        <taxon>Magnoliopsida</taxon>
        <taxon>eudicotyledons</taxon>
        <taxon>Gunneridae</taxon>
        <taxon>Pentapetalae</taxon>
        <taxon>rosids</taxon>
        <taxon>fabids</taxon>
        <taxon>Malpighiales</taxon>
        <taxon>Salicaceae</taxon>
        <taxon>Flacourtieae</taxon>
        <taxon>Dovyalis</taxon>
    </lineage>
</organism>
<protein>
    <submittedName>
        <fullName evidence="1">Uncharacterized protein</fullName>
    </submittedName>
</protein>
<sequence length="72" mass="8157">MVYANFKPATFTLVMHGHKSFALFSGENYSLAELPRGMFVDPTKETEDPTLLLEDCFNGWKNLKDQNGVDKT</sequence>
<dbReference type="AlphaFoldDB" id="A0AAV1QTV5"/>
<keyword evidence="2" id="KW-1185">Reference proteome</keyword>